<keyword evidence="3" id="KW-0670">Pyruvate</keyword>
<accession>A0A450W5F6</accession>
<dbReference type="Gene3D" id="3.20.20.60">
    <property type="entry name" value="Phosphoenolpyruvate-binding domains"/>
    <property type="match status" value="1"/>
</dbReference>
<evidence type="ECO:0000313" key="3">
    <source>
        <dbReference type="EMBL" id="VFK12287.1"/>
    </source>
</evidence>
<dbReference type="AlphaFoldDB" id="A0A450W5F6"/>
<dbReference type="SUPFAM" id="SSF51621">
    <property type="entry name" value="Phosphoenolpyruvate/pyruvate domain"/>
    <property type="match status" value="1"/>
</dbReference>
<evidence type="ECO:0000256" key="2">
    <source>
        <dbReference type="ARBA" id="ARBA00038455"/>
    </source>
</evidence>
<protein>
    <submittedName>
        <fullName evidence="3">Phosphoenolpyruvate phosphomutase</fullName>
    </submittedName>
</protein>
<dbReference type="InterPro" id="IPR040442">
    <property type="entry name" value="Pyrv_kinase-like_dom_sf"/>
</dbReference>
<dbReference type="Pfam" id="PF13714">
    <property type="entry name" value="PEP_mutase"/>
    <property type="match status" value="1"/>
</dbReference>
<organism evidence="3">
    <name type="scientific">Candidatus Kentrum sp. LPFa</name>
    <dbReference type="NCBI Taxonomy" id="2126335"/>
    <lineage>
        <taxon>Bacteria</taxon>
        <taxon>Pseudomonadati</taxon>
        <taxon>Pseudomonadota</taxon>
        <taxon>Gammaproteobacteria</taxon>
        <taxon>Candidatus Kentrum</taxon>
    </lineage>
</organism>
<evidence type="ECO:0000256" key="1">
    <source>
        <dbReference type="ARBA" id="ARBA00022723"/>
    </source>
</evidence>
<dbReference type="CDD" id="cd00377">
    <property type="entry name" value="ICL_PEPM"/>
    <property type="match status" value="1"/>
</dbReference>
<dbReference type="PANTHER" id="PTHR42905:SF7">
    <property type="entry name" value="PHOSPHOENOLPYRUVATE PHOSPHOMUTASE"/>
    <property type="match status" value="1"/>
</dbReference>
<name>A0A450W5F6_9GAMM</name>
<comment type="similarity">
    <text evidence="2">Belongs to the isocitrate lyase/PEP mutase superfamily. PEP mutase family.</text>
</comment>
<dbReference type="EMBL" id="CAADFK010000033">
    <property type="protein sequence ID" value="VFK12287.1"/>
    <property type="molecule type" value="Genomic_DNA"/>
</dbReference>
<gene>
    <name evidence="3" type="ORF">BECKLPF1236B_GA0070989_103310</name>
</gene>
<sequence length="247" mass="26934">MSAMAAEAMGADALWFSSYSYSVSQGVPDLGLLPISSEQTGLLRISSAVNIPVYVDIDNGFGSAEHALEISKRARDAGAAGICIEDKMSPKLSSLYGGEQTLLSTAHYSQIIETIKREVDGIEVWARIEGLNHNEPVMEVREKLRHCHLVGADCVIVHDTKPTIDNLLAVIEGHGKIKLGIIPTTYISKLADIARYDIYAIVFANQLIRSVYKTLLSTSQVLLSEPTLVDETISSVEDINRVIRHGL</sequence>
<dbReference type="GO" id="GO:0046872">
    <property type="term" value="F:metal ion binding"/>
    <property type="evidence" value="ECO:0007669"/>
    <property type="project" value="UniProtKB-KW"/>
</dbReference>
<dbReference type="GO" id="GO:0003824">
    <property type="term" value="F:catalytic activity"/>
    <property type="evidence" value="ECO:0007669"/>
    <property type="project" value="InterPro"/>
</dbReference>
<dbReference type="InterPro" id="IPR039556">
    <property type="entry name" value="ICL/PEPM"/>
</dbReference>
<proteinExistence type="inferred from homology"/>
<keyword evidence="1" id="KW-0479">Metal-binding</keyword>
<dbReference type="InterPro" id="IPR015813">
    <property type="entry name" value="Pyrv/PenolPyrv_kinase-like_dom"/>
</dbReference>
<dbReference type="PANTHER" id="PTHR42905">
    <property type="entry name" value="PHOSPHOENOLPYRUVATE CARBOXYLASE"/>
    <property type="match status" value="1"/>
</dbReference>
<reference evidence="3" key="1">
    <citation type="submission" date="2019-02" db="EMBL/GenBank/DDBJ databases">
        <authorList>
            <person name="Gruber-Vodicka R. H."/>
            <person name="Seah K. B. B."/>
        </authorList>
    </citation>
    <scope>NUCLEOTIDE SEQUENCE</scope>
    <source>
        <strain evidence="3">BECK_S313</strain>
    </source>
</reference>